<dbReference type="SUPFAM" id="SSF53756">
    <property type="entry name" value="UDP-Glycosyltransferase/glycogen phosphorylase"/>
    <property type="match status" value="1"/>
</dbReference>
<dbReference type="EC" id="2.4.1.17" evidence="5"/>
<reference evidence="6" key="2">
    <citation type="submission" date="2020-05" db="EMBL/GenBank/DDBJ databases">
        <authorList>
            <person name="Kang H.-M."/>
            <person name="Kim M.-S."/>
            <person name="Lee J.-S."/>
        </authorList>
    </citation>
    <scope>NUCLEOTIDE SEQUENCE</scope>
</reference>
<evidence type="ECO:0000256" key="2">
    <source>
        <dbReference type="ARBA" id="ARBA00022676"/>
    </source>
</evidence>
<keyword evidence="5" id="KW-1133">Transmembrane helix</keyword>
<dbReference type="PROSITE" id="PS00375">
    <property type="entry name" value="UDPGT"/>
    <property type="match status" value="1"/>
</dbReference>
<comment type="caution">
    <text evidence="5">Lacks conserved residue(s) required for the propagation of feature annotation.</text>
</comment>
<feature type="transmembrane region" description="Helical" evidence="5">
    <location>
        <begin position="171"/>
        <end position="194"/>
    </location>
</feature>
<comment type="subcellular location">
    <subcellularLocation>
        <location evidence="5">Membrane</location>
        <topology evidence="5">Single-pass membrane protein</topology>
    </subcellularLocation>
</comment>
<dbReference type="EMBL" id="MT524936">
    <property type="protein sequence ID" value="QNH67991.1"/>
    <property type="molecule type" value="mRNA"/>
</dbReference>
<reference evidence="6" key="1">
    <citation type="journal article" date="2020" name="Comp. Biochem. Physiol. Part D Genomics Proteomics">
        <title>The genome of the marine monogonont rotifer Brachionus rotundiformis and insight into species-specific detoxification components in Brachionus spp.</title>
        <authorList>
            <person name="Kang H.M."/>
            <person name="Kim M.S."/>
            <person name="Choi B.S."/>
            <person name="Kim D.H."/>
            <person name="Kim H.J."/>
            <person name="Hwang U.K."/>
            <person name="Hagiwara A."/>
            <person name="Lee J.S."/>
        </authorList>
    </citation>
    <scope>NUCLEOTIDE SEQUENCE</scope>
</reference>
<dbReference type="InterPro" id="IPR050271">
    <property type="entry name" value="UDP-glycosyltransferase"/>
</dbReference>
<comment type="similarity">
    <text evidence="1 4">Belongs to the UDP-glycosyltransferase family.</text>
</comment>
<dbReference type="CDD" id="cd03784">
    <property type="entry name" value="GT1_Gtf-like"/>
    <property type="match status" value="1"/>
</dbReference>
<organism evidence="6">
    <name type="scientific">Brachionus plicatilis</name>
    <name type="common">Marine rotifer</name>
    <name type="synonym">Brachionus muelleri</name>
    <dbReference type="NCBI Taxonomy" id="10195"/>
    <lineage>
        <taxon>Eukaryota</taxon>
        <taxon>Metazoa</taxon>
        <taxon>Spiralia</taxon>
        <taxon>Gnathifera</taxon>
        <taxon>Rotifera</taxon>
        <taxon>Eurotatoria</taxon>
        <taxon>Monogononta</taxon>
        <taxon>Pseudotrocha</taxon>
        <taxon>Ploima</taxon>
        <taxon>Brachionidae</taxon>
        <taxon>Brachionus</taxon>
    </lineage>
</organism>
<keyword evidence="3 4" id="KW-0808">Transferase</keyword>
<evidence type="ECO:0000256" key="5">
    <source>
        <dbReference type="RuleBase" id="RU362059"/>
    </source>
</evidence>
<feature type="transmembrane region" description="Helical" evidence="5">
    <location>
        <begin position="132"/>
        <end position="151"/>
    </location>
</feature>
<dbReference type="PANTHER" id="PTHR48043:SF145">
    <property type="entry name" value="FI06409P-RELATED"/>
    <property type="match status" value="1"/>
</dbReference>
<keyword evidence="5" id="KW-0812">Transmembrane</keyword>
<evidence type="ECO:0000313" key="6">
    <source>
        <dbReference type="EMBL" id="QNH67991.1"/>
    </source>
</evidence>
<dbReference type="PANTHER" id="PTHR48043">
    <property type="entry name" value="EG:EG0003.4 PROTEIN-RELATED"/>
    <property type="match status" value="1"/>
</dbReference>
<dbReference type="AlphaFoldDB" id="A0A7H9SLF5"/>
<evidence type="ECO:0000256" key="4">
    <source>
        <dbReference type="RuleBase" id="RU003718"/>
    </source>
</evidence>
<proteinExistence type="evidence at transcript level"/>
<evidence type="ECO:0000256" key="1">
    <source>
        <dbReference type="ARBA" id="ARBA00009995"/>
    </source>
</evidence>
<dbReference type="GO" id="GO:0016020">
    <property type="term" value="C:membrane"/>
    <property type="evidence" value="ECO:0007669"/>
    <property type="project" value="UniProtKB-SubCell"/>
</dbReference>
<dbReference type="Pfam" id="PF00201">
    <property type="entry name" value="UDPGT"/>
    <property type="match status" value="1"/>
</dbReference>
<sequence length="464" mass="54672">MASYKIFVFTIPASGHVNPLLPVLREIRKNDNIEITVYLTEEFRSKFESIGVKFKILKNFDFVKKADLKPFGKSRYFELFDLVTWSLKAISINFEYIAQEMDQERPDLIIYDTFGIYIKWAMEYYVQKSRKLIYNWPLPPMIGFAATFIYNENIYPNQIEKSLIFPYNFRFFYDLIRIFFVSIRISLSYGIVFINPLNHLKMKVDSHTKIIMSVTFPELHPRSHLYDSKIYKFCGSTIEESSLNQIYSNQLQNEPFKSLFDLIPINSLKFNSELKLVLVSLGTLFNNNFEIFKKIIDAFEYFDVINSNSSISLSNLRVVVSTGDKCYEKFQNLINNKRFKVKDNIHIVRWSLQVEMLKRASLFVTHCGMNSTSESIHYAVPMVCIPLSEDQPAVAYRVADELGLGIRLDYTKMEFYDISRAVEKILNNSSYYERSKIYSEISKRYVGYKRCKNIITKFLHDYRQ</sequence>
<name>A0A7H9SLF5_BRAPC</name>
<keyword evidence="5" id="KW-0472">Membrane</keyword>
<keyword evidence="2 4" id="KW-0328">Glycosyltransferase</keyword>
<dbReference type="InterPro" id="IPR035595">
    <property type="entry name" value="UDP_glycos_trans_CS"/>
</dbReference>
<dbReference type="InterPro" id="IPR002213">
    <property type="entry name" value="UDP_glucos_trans"/>
</dbReference>
<dbReference type="Gene3D" id="3.40.50.2000">
    <property type="entry name" value="Glycogen Phosphorylase B"/>
    <property type="match status" value="2"/>
</dbReference>
<dbReference type="GO" id="GO:0015020">
    <property type="term" value="F:glucuronosyltransferase activity"/>
    <property type="evidence" value="ECO:0007669"/>
    <property type="project" value="UniProtKB-EC"/>
</dbReference>
<accession>A0A7H9SLF5</accession>
<comment type="catalytic activity">
    <reaction evidence="5">
        <text>glucuronate acceptor + UDP-alpha-D-glucuronate = acceptor beta-D-glucuronoside + UDP + H(+)</text>
        <dbReference type="Rhea" id="RHEA:21032"/>
        <dbReference type="ChEBI" id="CHEBI:15378"/>
        <dbReference type="ChEBI" id="CHEBI:58052"/>
        <dbReference type="ChEBI" id="CHEBI:58223"/>
        <dbReference type="ChEBI" id="CHEBI:132367"/>
        <dbReference type="ChEBI" id="CHEBI:132368"/>
        <dbReference type="EC" id="2.4.1.17"/>
    </reaction>
</comment>
<evidence type="ECO:0000256" key="3">
    <source>
        <dbReference type="ARBA" id="ARBA00022679"/>
    </source>
</evidence>
<protein>
    <recommendedName>
        <fullName evidence="5">UDP-glucuronosyltransferase</fullName>
        <ecNumber evidence="5">2.4.1.17</ecNumber>
    </recommendedName>
</protein>